<dbReference type="Proteomes" id="UP000789920">
    <property type="component" value="Unassembled WGS sequence"/>
</dbReference>
<protein>
    <submittedName>
        <fullName evidence="1">34885_t:CDS:1</fullName>
    </submittedName>
</protein>
<dbReference type="EMBL" id="CAJVQC010022141">
    <property type="protein sequence ID" value="CAG8716602.1"/>
    <property type="molecule type" value="Genomic_DNA"/>
</dbReference>
<evidence type="ECO:0000313" key="2">
    <source>
        <dbReference type="Proteomes" id="UP000789920"/>
    </source>
</evidence>
<sequence length="229" mass="26260">SDIQEINILDLIASDTETRWNSTFFLLERLIYFCDTLSVLANKLASNPNRTTRSDSDDLKKLLLNSEDWTLLDELILLLRSFVDTTNLTSGSSYPTLSLWYPTLHCLREYLNNILQTITSSQIRTVCTEILASLYKHWDIPDELDCIASFLDPRFKFLNFLSPLQRENIKQNLKNRIELLETSNTLSTTTSSNNTSLFIDFFNQNSSSQPSTSQIDIKISLYLQLPALA</sequence>
<evidence type="ECO:0000313" key="1">
    <source>
        <dbReference type="EMBL" id="CAG8716602.1"/>
    </source>
</evidence>
<gene>
    <name evidence="1" type="ORF">RPERSI_LOCUS10942</name>
</gene>
<feature type="non-terminal residue" evidence="1">
    <location>
        <position position="1"/>
    </location>
</feature>
<name>A0ACA9PT44_9GLOM</name>
<comment type="caution">
    <text evidence="1">The sequence shown here is derived from an EMBL/GenBank/DDBJ whole genome shotgun (WGS) entry which is preliminary data.</text>
</comment>
<accession>A0ACA9PT44</accession>
<organism evidence="1 2">
    <name type="scientific">Racocetra persica</name>
    <dbReference type="NCBI Taxonomy" id="160502"/>
    <lineage>
        <taxon>Eukaryota</taxon>
        <taxon>Fungi</taxon>
        <taxon>Fungi incertae sedis</taxon>
        <taxon>Mucoromycota</taxon>
        <taxon>Glomeromycotina</taxon>
        <taxon>Glomeromycetes</taxon>
        <taxon>Diversisporales</taxon>
        <taxon>Gigasporaceae</taxon>
        <taxon>Racocetra</taxon>
    </lineage>
</organism>
<feature type="non-terminal residue" evidence="1">
    <location>
        <position position="229"/>
    </location>
</feature>
<proteinExistence type="predicted"/>
<keyword evidence="2" id="KW-1185">Reference proteome</keyword>
<reference evidence="1" key="1">
    <citation type="submission" date="2021-06" db="EMBL/GenBank/DDBJ databases">
        <authorList>
            <person name="Kallberg Y."/>
            <person name="Tangrot J."/>
            <person name="Rosling A."/>
        </authorList>
    </citation>
    <scope>NUCLEOTIDE SEQUENCE</scope>
    <source>
        <strain evidence="1">MA461A</strain>
    </source>
</reference>